<feature type="region of interest" description="Disordered" evidence="1">
    <location>
        <begin position="1"/>
        <end position="76"/>
    </location>
</feature>
<name>A0A316UNE1_9BASI</name>
<feature type="compositionally biased region" description="Basic and acidic residues" evidence="1">
    <location>
        <begin position="7"/>
        <end position="31"/>
    </location>
</feature>
<sequence length="76" mass="8811">MTKRELKRMNEERWAREKEQRDAKWAEELALRRARGQAVTQSPPPPQSQASTSKKGKEAAPVRPLQRIDTDRTLVD</sequence>
<accession>A0A316UNE1</accession>
<keyword evidence="3" id="KW-1185">Reference proteome</keyword>
<reference evidence="2 3" key="1">
    <citation type="journal article" date="2018" name="Mol. Biol. Evol.">
        <title>Broad Genomic Sampling Reveals a Smut Pathogenic Ancestry of the Fungal Clade Ustilaginomycotina.</title>
        <authorList>
            <person name="Kijpornyongpan T."/>
            <person name="Mondo S.J."/>
            <person name="Barry K."/>
            <person name="Sandor L."/>
            <person name="Lee J."/>
            <person name="Lipzen A."/>
            <person name="Pangilinan J."/>
            <person name="LaButti K."/>
            <person name="Hainaut M."/>
            <person name="Henrissat B."/>
            <person name="Grigoriev I.V."/>
            <person name="Spatafora J.W."/>
            <person name="Aime M.C."/>
        </authorList>
    </citation>
    <scope>NUCLEOTIDE SEQUENCE [LARGE SCALE GENOMIC DNA]</scope>
    <source>
        <strain evidence="2 3">MCA 5214</strain>
    </source>
</reference>
<dbReference type="RefSeq" id="XP_025359287.1">
    <property type="nucleotide sequence ID" value="XM_025508544.1"/>
</dbReference>
<evidence type="ECO:0000256" key="1">
    <source>
        <dbReference type="SAM" id="MobiDB-lite"/>
    </source>
</evidence>
<dbReference type="Proteomes" id="UP000245884">
    <property type="component" value="Unassembled WGS sequence"/>
</dbReference>
<feature type="compositionally biased region" description="Basic and acidic residues" evidence="1">
    <location>
        <begin position="55"/>
        <end position="76"/>
    </location>
</feature>
<evidence type="ECO:0000313" key="3">
    <source>
        <dbReference type="Proteomes" id="UP000245884"/>
    </source>
</evidence>
<protein>
    <submittedName>
        <fullName evidence="2">Uncharacterized protein</fullName>
    </submittedName>
</protein>
<organism evidence="2 3">
    <name type="scientific">Jaminaea rosea</name>
    <dbReference type="NCBI Taxonomy" id="1569628"/>
    <lineage>
        <taxon>Eukaryota</taxon>
        <taxon>Fungi</taxon>
        <taxon>Dikarya</taxon>
        <taxon>Basidiomycota</taxon>
        <taxon>Ustilaginomycotina</taxon>
        <taxon>Exobasidiomycetes</taxon>
        <taxon>Microstromatales</taxon>
        <taxon>Microstromatales incertae sedis</taxon>
        <taxon>Jaminaea</taxon>
    </lineage>
</organism>
<proteinExistence type="predicted"/>
<evidence type="ECO:0000313" key="2">
    <source>
        <dbReference type="EMBL" id="PWN24675.1"/>
    </source>
</evidence>
<dbReference type="GeneID" id="37030367"/>
<dbReference type="EMBL" id="KZ819679">
    <property type="protein sequence ID" value="PWN24675.1"/>
    <property type="molecule type" value="Genomic_DNA"/>
</dbReference>
<dbReference type="AlphaFoldDB" id="A0A316UNE1"/>
<gene>
    <name evidence="2" type="ORF">BDZ90DRAFT_262897</name>
</gene>